<feature type="transmembrane region" description="Helical" evidence="1">
    <location>
        <begin position="12"/>
        <end position="33"/>
    </location>
</feature>
<keyword evidence="1" id="KW-0812">Transmembrane</keyword>
<reference evidence="2 3" key="1">
    <citation type="submission" date="2020-03" db="EMBL/GenBank/DDBJ databases">
        <title>Cyclobacterium plantarum sp. nov., a marine bacterium isolated from a coastal-marine wetland.</title>
        <authorList>
            <person name="Sanchez-Porro C."/>
            <person name="Ventosa A."/>
            <person name="Amoozegar M."/>
        </authorList>
    </citation>
    <scope>NUCLEOTIDE SEQUENCE [LARGE SCALE GENOMIC DNA]</scope>
    <source>
        <strain evidence="2 3">GBPx2</strain>
    </source>
</reference>
<comment type="caution">
    <text evidence="2">The sequence shown here is derived from an EMBL/GenBank/DDBJ whole genome shotgun (WGS) entry which is preliminary data.</text>
</comment>
<evidence type="ECO:0000313" key="3">
    <source>
        <dbReference type="Proteomes" id="UP000649799"/>
    </source>
</evidence>
<keyword evidence="1" id="KW-0472">Membrane</keyword>
<sequence>MNINQPKKTKKRFIIGSIGMAIIFMAFGSYGSFSPLEVGFYTSIGAAVLWYYLSYYVFKWLLDKGKV</sequence>
<protein>
    <submittedName>
        <fullName evidence="2">Uncharacterized protein</fullName>
    </submittedName>
</protein>
<accession>A0ABX0H9J4</accession>
<dbReference type="EMBL" id="JAANYN010000003">
    <property type="protein sequence ID" value="NHE56896.1"/>
    <property type="molecule type" value="Genomic_DNA"/>
</dbReference>
<gene>
    <name evidence="2" type="ORF">G9Q97_08735</name>
</gene>
<feature type="transmembrane region" description="Helical" evidence="1">
    <location>
        <begin position="39"/>
        <end position="58"/>
    </location>
</feature>
<organism evidence="2 3">
    <name type="scientific">Cyclobacterium plantarum</name>
    <dbReference type="NCBI Taxonomy" id="2716263"/>
    <lineage>
        <taxon>Bacteria</taxon>
        <taxon>Pseudomonadati</taxon>
        <taxon>Bacteroidota</taxon>
        <taxon>Cytophagia</taxon>
        <taxon>Cytophagales</taxon>
        <taxon>Cyclobacteriaceae</taxon>
        <taxon>Cyclobacterium</taxon>
    </lineage>
</organism>
<keyword evidence="1" id="KW-1133">Transmembrane helix</keyword>
<evidence type="ECO:0000313" key="2">
    <source>
        <dbReference type="EMBL" id="NHE56896.1"/>
    </source>
</evidence>
<keyword evidence="3" id="KW-1185">Reference proteome</keyword>
<evidence type="ECO:0000256" key="1">
    <source>
        <dbReference type="SAM" id="Phobius"/>
    </source>
</evidence>
<dbReference type="Proteomes" id="UP000649799">
    <property type="component" value="Unassembled WGS sequence"/>
</dbReference>
<proteinExistence type="predicted"/>
<name>A0ABX0H9J4_9BACT</name>